<protein>
    <submittedName>
        <fullName evidence="1">Zinc finger CCHC domain-containing protein 4</fullName>
    </submittedName>
</protein>
<proteinExistence type="predicted"/>
<accession>A0A4D9F422</accession>
<gene>
    <name evidence="1" type="ORF">DR999_PMT01498</name>
</gene>
<evidence type="ECO:0000313" key="1">
    <source>
        <dbReference type="EMBL" id="TFK15203.1"/>
    </source>
</evidence>
<reference evidence="1 2" key="1">
    <citation type="submission" date="2019-04" db="EMBL/GenBank/DDBJ databases">
        <title>Draft genome of the big-headed turtle Platysternon megacephalum.</title>
        <authorList>
            <person name="Gong S."/>
        </authorList>
    </citation>
    <scope>NUCLEOTIDE SEQUENCE [LARGE SCALE GENOMIC DNA]</scope>
    <source>
        <strain evidence="1">DO16091913</strain>
        <tissue evidence="1">Muscle</tissue>
    </source>
</reference>
<dbReference type="EMBL" id="QXTE01000006">
    <property type="protein sequence ID" value="TFK15203.1"/>
    <property type="molecule type" value="Genomic_DNA"/>
</dbReference>
<sequence length="110" mass="11091">MKAPAGALGVSMLPDKGMAALPQAVALRIWTPSTIGSLEVQRAPSPVGASRLSATEPDSPINLHPTDAYTLLARGASWCGNLVALGLPALGHLCGQAAMGLVDHGIPGNC</sequence>
<comment type="caution">
    <text evidence="1">The sequence shown here is derived from an EMBL/GenBank/DDBJ whole genome shotgun (WGS) entry which is preliminary data.</text>
</comment>
<reference evidence="1 2" key="2">
    <citation type="submission" date="2019-04" db="EMBL/GenBank/DDBJ databases">
        <title>The genome sequence of big-headed turtle.</title>
        <authorList>
            <person name="Gong S."/>
        </authorList>
    </citation>
    <scope>NUCLEOTIDE SEQUENCE [LARGE SCALE GENOMIC DNA]</scope>
    <source>
        <strain evidence="1">DO16091913</strain>
        <tissue evidence="1">Muscle</tissue>
    </source>
</reference>
<evidence type="ECO:0000313" key="2">
    <source>
        <dbReference type="Proteomes" id="UP000297703"/>
    </source>
</evidence>
<dbReference type="Proteomes" id="UP000297703">
    <property type="component" value="Unassembled WGS sequence"/>
</dbReference>
<dbReference type="AlphaFoldDB" id="A0A4D9F422"/>
<keyword evidence="2" id="KW-1185">Reference proteome</keyword>
<organism evidence="1 2">
    <name type="scientific">Platysternon megacephalum</name>
    <name type="common">big-headed turtle</name>
    <dbReference type="NCBI Taxonomy" id="55544"/>
    <lineage>
        <taxon>Eukaryota</taxon>
        <taxon>Metazoa</taxon>
        <taxon>Chordata</taxon>
        <taxon>Craniata</taxon>
        <taxon>Vertebrata</taxon>
        <taxon>Euteleostomi</taxon>
        <taxon>Archelosauria</taxon>
        <taxon>Testudinata</taxon>
        <taxon>Testudines</taxon>
        <taxon>Cryptodira</taxon>
        <taxon>Durocryptodira</taxon>
        <taxon>Testudinoidea</taxon>
        <taxon>Platysternidae</taxon>
        <taxon>Platysternon</taxon>
    </lineage>
</organism>
<name>A0A4D9F422_9SAUR</name>